<protein>
    <recommendedName>
        <fullName evidence="7">EamA domain-containing protein</fullName>
    </recommendedName>
</protein>
<feature type="transmembrane region" description="Helical" evidence="6">
    <location>
        <begin position="36"/>
        <end position="57"/>
    </location>
</feature>
<keyword evidence="4 6" id="KW-1133">Transmembrane helix</keyword>
<evidence type="ECO:0000313" key="8">
    <source>
        <dbReference type="EMBL" id="AML50012.1"/>
    </source>
</evidence>
<evidence type="ECO:0000313" key="9">
    <source>
        <dbReference type="Proteomes" id="UP000070371"/>
    </source>
</evidence>
<dbReference type="PANTHER" id="PTHR32322">
    <property type="entry name" value="INNER MEMBRANE TRANSPORTER"/>
    <property type="match status" value="1"/>
</dbReference>
<dbReference type="Pfam" id="PF00892">
    <property type="entry name" value="EamA"/>
    <property type="match status" value="2"/>
</dbReference>
<dbReference type="OrthoDB" id="8688375at2"/>
<keyword evidence="3 6" id="KW-0812">Transmembrane</keyword>
<dbReference type="PANTHER" id="PTHR32322:SF18">
    <property type="entry name" value="S-ADENOSYLMETHIONINE_S-ADENOSYLHOMOCYSTEINE TRANSPORTER"/>
    <property type="match status" value="1"/>
</dbReference>
<feature type="transmembrane region" description="Helical" evidence="6">
    <location>
        <begin position="216"/>
        <end position="239"/>
    </location>
</feature>
<accession>A0A126UVB4</accession>
<dbReference type="EMBL" id="CP014327">
    <property type="protein sequence ID" value="AML50012.1"/>
    <property type="molecule type" value="Genomic_DNA"/>
</dbReference>
<feature type="transmembrane region" description="Helical" evidence="6">
    <location>
        <begin position="271"/>
        <end position="289"/>
    </location>
</feature>
<feature type="transmembrane region" description="Helical" evidence="6">
    <location>
        <begin position="69"/>
        <end position="87"/>
    </location>
</feature>
<feature type="transmembrane region" description="Helical" evidence="6">
    <location>
        <begin position="127"/>
        <end position="145"/>
    </location>
</feature>
<organism evidence="8 9">
    <name type="scientific">Falsihalocynthiibacter arcticus</name>
    <dbReference type="NCBI Taxonomy" id="1579316"/>
    <lineage>
        <taxon>Bacteria</taxon>
        <taxon>Pseudomonadati</taxon>
        <taxon>Pseudomonadota</taxon>
        <taxon>Alphaproteobacteria</taxon>
        <taxon>Rhodobacterales</taxon>
        <taxon>Roseobacteraceae</taxon>
        <taxon>Falsihalocynthiibacter</taxon>
    </lineage>
</organism>
<feature type="transmembrane region" description="Helical" evidence="6">
    <location>
        <begin position="93"/>
        <end position="115"/>
    </location>
</feature>
<feature type="domain" description="EamA" evidence="7">
    <location>
        <begin position="10"/>
        <end position="141"/>
    </location>
</feature>
<evidence type="ECO:0000256" key="4">
    <source>
        <dbReference type="ARBA" id="ARBA00022989"/>
    </source>
</evidence>
<keyword evidence="2" id="KW-1003">Cell membrane</keyword>
<dbReference type="RefSeq" id="WP_039000187.1">
    <property type="nucleotide sequence ID" value="NZ_CP014327.1"/>
</dbReference>
<dbReference type="InterPro" id="IPR037185">
    <property type="entry name" value="EmrE-like"/>
</dbReference>
<dbReference type="InterPro" id="IPR050638">
    <property type="entry name" value="AA-Vitamin_Transporters"/>
</dbReference>
<dbReference type="AlphaFoldDB" id="A0A126UVB4"/>
<comment type="subcellular location">
    <subcellularLocation>
        <location evidence="1">Cell membrane</location>
        <topology evidence="1">Multi-pass membrane protein</topology>
    </subcellularLocation>
</comment>
<dbReference type="Proteomes" id="UP000070371">
    <property type="component" value="Chromosome"/>
</dbReference>
<reference evidence="8 9" key="1">
    <citation type="submission" date="2016-02" db="EMBL/GenBank/DDBJ databases">
        <title>Complete genome sequence of Halocynthiibacter arcticus PAMC 20958t from arctic marine sediment.</title>
        <authorList>
            <person name="Lee Y.M."/>
            <person name="Baek K."/>
            <person name="Lee H.K."/>
            <person name="Shin S.C."/>
        </authorList>
    </citation>
    <scope>NUCLEOTIDE SEQUENCE [LARGE SCALE GENOMIC DNA]</scope>
    <source>
        <strain evidence="8">PAMC 20958</strain>
    </source>
</reference>
<evidence type="ECO:0000256" key="3">
    <source>
        <dbReference type="ARBA" id="ARBA00022692"/>
    </source>
</evidence>
<dbReference type="KEGG" id="hat:RC74_00805"/>
<gene>
    <name evidence="8" type="ORF">RC74_00805</name>
</gene>
<evidence type="ECO:0000259" key="7">
    <source>
        <dbReference type="Pfam" id="PF00892"/>
    </source>
</evidence>
<sequence length="316" mass="34090">MKSDRLFLVAALLVMGAGWGATIPISKYYVTQGLQPFGVLFWQLLIGALLLGSYTLVQGKKLPLTRRHLALYTFVGLAGTLIPGFFSMLSMKYLPAGIMALIMSSVPMLVFPIALLMGQDTFSWKRFFGLALGLVAVGFIVAPEASLPERAMVVFIPLALIGPFCYAIEANVVAKVGTLGVGPIRVLLGAFTIGTILALPLALLTGQWISPFEPMGWPHFAVVFSAVIHAVVYGGYVWLVGRAGSVFAAQVAYLVTGFGLLWSILFLNETYSVYIWLALSLMFVGVFLVQPRAKPALEQTAPLVKDGATRIRSANL</sequence>
<evidence type="ECO:0000256" key="2">
    <source>
        <dbReference type="ARBA" id="ARBA00022475"/>
    </source>
</evidence>
<keyword evidence="9" id="KW-1185">Reference proteome</keyword>
<evidence type="ECO:0000256" key="6">
    <source>
        <dbReference type="SAM" id="Phobius"/>
    </source>
</evidence>
<evidence type="ECO:0000256" key="5">
    <source>
        <dbReference type="ARBA" id="ARBA00023136"/>
    </source>
</evidence>
<feature type="domain" description="EamA" evidence="7">
    <location>
        <begin position="157"/>
        <end position="289"/>
    </location>
</feature>
<evidence type="ECO:0000256" key="1">
    <source>
        <dbReference type="ARBA" id="ARBA00004651"/>
    </source>
</evidence>
<dbReference type="InterPro" id="IPR000620">
    <property type="entry name" value="EamA_dom"/>
</dbReference>
<dbReference type="GO" id="GO:0005886">
    <property type="term" value="C:plasma membrane"/>
    <property type="evidence" value="ECO:0007669"/>
    <property type="project" value="UniProtKB-SubCell"/>
</dbReference>
<feature type="transmembrane region" description="Helical" evidence="6">
    <location>
        <begin position="151"/>
        <end position="174"/>
    </location>
</feature>
<dbReference type="SUPFAM" id="SSF103481">
    <property type="entry name" value="Multidrug resistance efflux transporter EmrE"/>
    <property type="match status" value="2"/>
</dbReference>
<proteinExistence type="predicted"/>
<feature type="transmembrane region" description="Helical" evidence="6">
    <location>
        <begin position="246"/>
        <end position="265"/>
    </location>
</feature>
<name>A0A126UVB4_9RHOB</name>
<dbReference type="STRING" id="1579316.RC74_00805"/>
<feature type="transmembrane region" description="Helical" evidence="6">
    <location>
        <begin position="186"/>
        <end position="210"/>
    </location>
</feature>
<keyword evidence="5 6" id="KW-0472">Membrane</keyword>